<feature type="compositionally biased region" description="Polar residues" evidence="1">
    <location>
        <begin position="49"/>
        <end position="60"/>
    </location>
</feature>
<accession>B1VNG9</accession>
<evidence type="ECO:0000256" key="1">
    <source>
        <dbReference type="SAM" id="MobiDB-lite"/>
    </source>
</evidence>
<proteinExistence type="predicted"/>
<sequence>MGNPNPIQRRGVRPPTTNLNHAPAGPRGKEHEQASPADPGRPRTPVFCSPSSGTSLNTTIRHAGGTP</sequence>
<feature type="region of interest" description="Disordered" evidence="1">
    <location>
        <begin position="1"/>
        <end position="67"/>
    </location>
</feature>
<name>B1VNG9_STRGG</name>
<evidence type="ECO:0000313" key="3">
    <source>
        <dbReference type="Proteomes" id="UP000001685"/>
    </source>
</evidence>
<dbReference type="EMBL" id="AP009493">
    <property type="protein sequence ID" value="BAG16992.1"/>
    <property type="molecule type" value="Genomic_DNA"/>
</dbReference>
<organism evidence="2 3">
    <name type="scientific">Streptomyces griseus subsp. griseus (strain JCM 4626 / CBS 651.72 / NBRC 13350 / KCC S-0626 / ISP 5235)</name>
    <dbReference type="NCBI Taxonomy" id="455632"/>
    <lineage>
        <taxon>Bacteria</taxon>
        <taxon>Bacillati</taxon>
        <taxon>Actinomycetota</taxon>
        <taxon>Actinomycetes</taxon>
        <taxon>Kitasatosporales</taxon>
        <taxon>Streptomycetaceae</taxon>
        <taxon>Streptomyces</taxon>
    </lineage>
</organism>
<dbReference type="HOGENOM" id="CLU_2810579_0_0_11"/>
<protein>
    <submittedName>
        <fullName evidence="2">Uncharacterized protein</fullName>
    </submittedName>
</protein>
<dbReference type="KEGG" id="sgr:SGR_163"/>
<dbReference type="Proteomes" id="UP000001685">
    <property type="component" value="Chromosome"/>
</dbReference>
<gene>
    <name evidence="2" type="ordered locus">SGR_163</name>
</gene>
<dbReference type="AlphaFoldDB" id="B1VNG9"/>
<evidence type="ECO:0000313" key="2">
    <source>
        <dbReference type="EMBL" id="BAG16992.1"/>
    </source>
</evidence>
<reference evidence="3" key="1">
    <citation type="journal article" date="2008" name="J. Bacteriol.">
        <title>Genome sequence of the streptomycin-producing microorganism Streptomyces griseus IFO 13350.</title>
        <authorList>
            <person name="Ohnishi Y."/>
            <person name="Ishikawa J."/>
            <person name="Hara H."/>
            <person name="Suzuki H."/>
            <person name="Ikenoya M."/>
            <person name="Ikeda H."/>
            <person name="Yamashita A."/>
            <person name="Hattori M."/>
            <person name="Horinouchi S."/>
        </authorList>
    </citation>
    <scope>NUCLEOTIDE SEQUENCE [LARGE SCALE GENOMIC DNA]</scope>
    <source>
        <strain evidence="3">JCM 4626 / NBRC 13350</strain>
    </source>
</reference>